<organism evidence="2 3">
    <name type="scientific">Falsiroseomonas bella</name>
    <dbReference type="NCBI Taxonomy" id="2184016"/>
    <lineage>
        <taxon>Bacteria</taxon>
        <taxon>Pseudomonadati</taxon>
        <taxon>Pseudomonadota</taxon>
        <taxon>Alphaproteobacteria</taxon>
        <taxon>Acetobacterales</taxon>
        <taxon>Roseomonadaceae</taxon>
        <taxon>Falsiroseomonas</taxon>
    </lineage>
</organism>
<proteinExistence type="inferred from homology"/>
<comment type="caution">
    <text evidence="2">The sequence shown here is derived from an EMBL/GenBank/DDBJ whole genome shotgun (WGS) entry which is preliminary data.</text>
</comment>
<dbReference type="InterPro" id="IPR020915">
    <property type="entry name" value="UPF0311"/>
</dbReference>
<evidence type="ECO:0000256" key="1">
    <source>
        <dbReference type="HAMAP-Rule" id="MF_00775"/>
    </source>
</evidence>
<name>A0A317FGC8_9PROT</name>
<keyword evidence="3" id="KW-1185">Reference proteome</keyword>
<reference evidence="3" key="1">
    <citation type="submission" date="2018-05" db="EMBL/GenBank/DDBJ databases">
        <authorList>
            <person name="Du Z."/>
            <person name="Wang X."/>
        </authorList>
    </citation>
    <scope>NUCLEOTIDE SEQUENCE [LARGE SCALE GENOMIC DNA]</scope>
    <source>
        <strain evidence="3">CQN31</strain>
    </source>
</reference>
<sequence length="154" mass="16470">MPTPLPLNADFLFRMEIEVEPGPSYPTPLGERRLGLVKSGRFHGPVANGVVLPGGADWMTHGADGATRLDVRAMLRAEDGQVIGITYTGIRAGAPEVLAKLAAGEAVDPSAYYMRTAIRFETGPGPLEYLNRVLAVAIGQRPPQGPIYDVYAIL</sequence>
<evidence type="ECO:0000313" key="2">
    <source>
        <dbReference type="EMBL" id="PWS37633.1"/>
    </source>
</evidence>
<comment type="similarity">
    <text evidence="1">Belongs to the UPF0311 family.</text>
</comment>
<dbReference type="PANTHER" id="PTHR37315:SF1">
    <property type="entry name" value="UPF0311 PROTEIN BLR7842"/>
    <property type="match status" value="1"/>
</dbReference>
<dbReference type="Proteomes" id="UP000245765">
    <property type="component" value="Unassembled WGS sequence"/>
</dbReference>
<dbReference type="HAMAP" id="MF_00775">
    <property type="entry name" value="UPF0311"/>
    <property type="match status" value="1"/>
</dbReference>
<dbReference type="Gene3D" id="2.40.160.20">
    <property type="match status" value="1"/>
</dbReference>
<protein>
    <recommendedName>
        <fullName evidence="1">UPF0311 protein DFH01_12510</fullName>
    </recommendedName>
</protein>
<accession>A0A317FGC8</accession>
<dbReference type="PANTHER" id="PTHR37315">
    <property type="entry name" value="UPF0311 PROTEIN BLR7842"/>
    <property type="match status" value="1"/>
</dbReference>
<dbReference type="RefSeq" id="WP_109870741.1">
    <property type="nucleotide sequence ID" value="NZ_QGNA01000002.1"/>
</dbReference>
<dbReference type="Pfam" id="PF11578">
    <property type="entry name" value="DUF3237"/>
    <property type="match status" value="1"/>
</dbReference>
<dbReference type="EMBL" id="QGNA01000002">
    <property type="protein sequence ID" value="PWS37633.1"/>
    <property type="molecule type" value="Genomic_DNA"/>
</dbReference>
<dbReference type="OrthoDB" id="5294829at2"/>
<evidence type="ECO:0000313" key="3">
    <source>
        <dbReference type="Proteomes" id="UP000245765"/>
    </source>
</evidence>
<dbReference type="AlphaFoldDB" id="A0A317FGC8"/>
<gene>
    <name evidence="2" type="ORF">DFH01_12510</name>
</gene>